<dbReference type="Proteomes" id="UP000297225">
    <property type="component" value="Unassembled WGS sequence"/>
</dbReference>
<gene>
    <name evidence="2" type="ORF">E4P47_00800</name>
</gene>
<evidence type="ECO:0000313" key="2">
    <source>
        <dbReference type="EMBL" id="TFH97259.1"/>
    </source>
</evidence>
<organism evidence="2 3">
    <name type="scientific">Porphyromonas levii</name>
    <dbReference type="NCBI Taxonomy" id="28114"/>
    <lineage>
        <taxon>Bacteria</taxon>
        <taxon>Pseudomonadati</taxon>
        <taxon>Bacteroidota</taxon>
        <taxon>Bacteroidia</taxon>
        <taxon>Bacteroidales</taxon>
        <taxon>Porphyromonadaceae</taxon>
        <taxon>Porphyromonas</taxon>
    </lineage>
</organism>
<proteinExistence type="predicted"/>
<protein>
    <submittedName>
        <fullName evidence="2">PH domain-containing protein</fullName>
    </submittedName>
</protein>
<dbReference type="EMBL" id="SPNC01000005">
    <property type="protein sequence ID" value="TFH97259.1"/>
    <property type="molecule type" value="Genomic_DNA"/>
</dbReference>
<dbReference type="PANTHER" id="PTHR34473">
    <property type="entry name" value="UPF0699 TRANSMEMBRANE PROTEIN YDBS"/>
    <property type="match status" value="1"/>
</dbReference>
<name>A0A4Y8WRP2_9PORP</name>
<dbReference type="AlphaFoldDB" id="A0A4Y8WRP2"/>
<dbReference type="STRING" id="1122973.GCA_000379925_00704"/>
<accession>A0A4Y8WRP2</accession>
<evidence type="ECO:0000259" key="1">
    <source>
        <dbReference type="Pfam" id="PF03703"/>
    </source>
</evidence>
<dbReference type="PANTHER" id="PTHR34473:SF2">
    <property type="entry name" value="UPF0699 TRANSMEMBRANE PROTEIN YDBT"/>
    <property type="match status" value="1"/>
</dbReference>
<feature type="domain" description="YdbS-like PH" evidence="1">
    <location>
        <begin position="95"/>
        <end position="172"/>
    </location>
</feature>
<dbReference type="InterPro" id="IPR005182">
    <property type="entry name" value="YdbS-like_PH"/>
</dbReference>
<sequence>MNSYHIPEDYRNEALSFSSLPSVDELELSALLPKYITQMRLEVSLWMLIPLLIYIVVWVLVEPLRASLWALLIPIGVMLLWWSGAMLWLKRAYAVRGYAFREKDLTFRKGLFFRRTTTIPVSRIQQVTVKQSLFERWLGLYSIEIADGSQGGVALTIPGLTKDKAETMRSYLLRQIAHEGL</sequence>
<dbReference type="RefSeq" id="WP_134849516.1">
    <property type="nucleotide sequence ID" value="NZ_CP197400.1"/>
</dbReference>
<reference evidence="2 3" key="1">
    <citation type="submission" date="2019-03" db="EMBL/GenBank/DDBJ databases">
        <title>Porphyromonas levii Isolated from the Uterus of Dairy Cows.</title>
        <authorList>
            <person name="Francis A.M."/>
        </authorList>
    </citation>
    <scope>NUCLEOTIDE SEQUENCE [LARGE SCALE GENOMIC DNA]</scope>
    <source>
        <strain evidence="2 3">AF5678</strain>
    </source>
</reference>
<dbReference type="OrthoDB" id="1524472at2"/>
<comment type="caution">
    <text evidence="2">The sequence shown here is derived from an EMBL/GenBank/DDBJ whole genome shotgun (WGS) entry which is preliminary data.</text>
</comment>
<dbReference type="Pfam" id="PF03703">
    <property type="entry name" value="bPH_2"/>
    <property type="match status" value="1"/>
</dbReference>
<keyword evidence="3" id="KW-1185">Reference proteome</keyword>
<evidence type="ECO:0000313" key="3">
    <source>
        <dbReference type="Proteomes" id="UP000297225"/>
    </source>
</evidence>